<protein>
    <submittedName>
        <fullName evidence="1">Uncharacterized protein</fullName>
    </submittedName>
</protein>
<sequence length="107" mass="12863">MQLIEIEPHRWELYKDDARMYLNVIIDLRVAEYEKTIVLDEEAIQSYLKNGRAFIDALAKRIESSQHRKDYERFYSYANVSKEQKKEMSDAFQCWIATLDEPYSPYV</sequence>
<gene>
    <name evidence="1" type="ORF">G0028_02390</name>
</gene>
<accession>A0A4Q4GYS7</accession>
<dbReference type="OrthoDB" id="1271623at2"/>
<keyword evidence="2" id="KW-1185">Reference proteome</keyword>
<organism evidence="1 2">
    <name type="scientific">Acinetobacter piscicola</name>
    <dbReference type="NCBI Taxonomy" id="2006115"/>
    <lineage>
        <taxon>Bacteria</taxon>
        <taxon>Pseudomonadati</taxon>
        <taxon>Pseudomonadota</taxon>
        <taxon>Gammaproteobacteria</taxon>
        <taxon>Moraxellales</taxon>
        <taxon>Moraxellaceae</taxon>
        <taxon>Acinetobacter</taxon>
    </lineage>
</organism>
<name>A0A4Q4GYS7_9GAMM</name>
<evidence type="ECO:0000313" key="2">
    <source>
        <dbReference type="Proteomes" id="UP000593966"/>
    </source>
</evidence>
<dbReference type="AlphaFoldDB" id="A0A4Q4GYS7"/>
<dbReference type="Proteomes" id="UP000593966">
    <property type="component" value="Chromosome"/>
</dbReference>
<evidence type="ECO:0000313" key="1">
    <source>
        <dbReference type="EMBL" id="QOW47828.1"/>
    </source>
</evidence>
<reference evidence="1 2" key="1">
    <citation type="submission" date="2020-02" db="EMBL/GenBank/DDBJ databases">
        <title>Tigecycline-resistant Acinetobacter species from pigs and migratory birds.</title>
        <authorList>
            <person name="Chen C."/>
            <person name="Sun J."/>
            <person name="Liao X.-P."/>
            <person name="Liu Y.-H."/>
        </authorList>
    </citation>
    <scope>NUCLEOTIDE SEQUENCE [LARGE SCALE GENOMIC DNA]</scope>
    <source>
        <strain evidence="1 2">YH12207_T</strain>
    </source>
</reference>
<dbReference type="EMBL" id="CP048659">
    <property type="protein sequence ID" value="QOW47828.1"/>
    <property type="molecule type" value="Genomic_DNA"/>
</dbReference>
<proteinExistence type="predicted"/>